<sequence>MQYLSNEEYEAIATLALKRYGLTQSQIQTLLAARWPMLGTGLISEAEGRGLIITRQDIEDWLREITGGKWSDGEPVTPENTFFSLPLAECFFEWCVKTKRAKPTLVNHLLEQNPQYKNRILQLANAKSN</sequence>
<dbReference type="Proteomes" id="UP000215086">
    <property type="component" value="Chromosome"/>
</dbReference>
<evidence type="ECO:0000313" key="1">
    <source>
        <dbReference type="EMBL" id="ASV75331.1"/>
    </source>
</evidence>
<gene>
    <name evidence="1" type="ORF">THTE_2729</name>
    <name evidence="2" type="ORF">THTE_3904</name>
</gene>
<reference evidence="1 3" key="1">
    <citation type="journal article" name="Front. Microbiol.">
        <title>Sugar Metabolism of the First Thermophilic Planctomycete Thermogutta terrifontis: Comparative Genomic and Transcriptomic Approaches.</title>
        <authorList>
            <person name="Elcheninov A.G."/>
            <person name="Menzel P."/>
            <person name="Gudbergsdottir S.R."/>
            <person name="Slesarev A.I."/>
            <person name="Kadnikov V.V."/>
            <person name="Krogh A."/>
            <person name="Bonch-Osmolovskaya E.A."/>
            <person name="Peng X."/>
            <person name="Kublanov I.V."/>
        </authorList>
    </citation>
    <scope>NUCLEOTIDE SEQUENCE [LARGE SCALE GENOMIC DNA]</scope>
    <source>
        <strain evidence="1 3">R1</strain>
    </source>
</reference>
<organism evidence="1 3">
    <name type="scientific">Thermogutta terrifontis</name>
    <dbReference type="NCBI Taxonomy" id="1331910"/>
    <lineage>
        <taxon>Bacteria</taxon>
        <taxon>Pseudomonadati</taxon>
        <taxon>Planctomycetota</taxon>
        <taxon>Planctomycetia</taxon>
        <taxon>Pirellulales</taxon>
        <taxon>Thermoguttaceae</taxon>
        <taxon>Thermogutta</taxon>
    </lineage>
</organism>
<accession>A0A286RH84</accession>
<dbReference type="KEGG" id="ttf:THTE_2729"/>
<keyword evidence="3" id="KW-1185">Reference proteome</keyword>
<name>A0A286RH84_9BACT</name>
<proteinExistence type="predicted"/>
<dbReference type="RefSeq" id="WP_095415425.1">
    <property type="nucleotide sequence ID" value="NZ_CP018477.1"/>
</dbReference>
<evidence type="ECO:0000313" key="3">
    <source>
        <dbReference type="Proteomes" id="UP000215086"/>
    </source>
</evidence>
<dbReference type="OrthoDB" id="9803988at2"/>
<dbReference type="EMBL" id="CP018477">
    <property type="protein sequence ID" value="ASV76505.1"/>
    <property type="molecule type" value="Genomic_DNA"/>
</dbReference>
<dbReference type="KEGG" id="ttf:THTE_3904"/>
<evidence type="ECO:0000313" key="2">
    <source>
        <dbReference type="EMBL" id="ASV76505.1"/>
    </source>
</evidence>
<dbReference type="EMBL" id="CP018477">
    <property type="protein sequence ID" value="ASV75331.1"/>
    <property type="molecule type" value="Genomic_DNA"/>
</dbReference>
<dbReference type="AlphaFoldDB" id="A0A286RH84"/>
<protein>
    <submittedName>
        <fullName evidence="1">Uncharacterized protein</fullName>
    </submittedName>
</protein>